<accession>A0ABM7V1Y8</accession>
<protein>
    <submittedName>
        <fullName evidence="1">Uncharacterized protein</fullName>
    </submittedName>
</protein>
<reference evidence="1 2" key="1">
    <citation type="journal article" date="2022" name="Int. J. Syst. Evol. Microbiol.">
        <title>Flavobacterium ammonificans sp. nov. and Flavobacterium ammoniigenes sp. nov., ammonifying bacteria isolated from surface river water.</title>
        <authorList>
            <person name="Watanabe K."/>
            <person name="Kitamura T."/>
            <person name="Ogata Y."/>
            <person name="Shindo C."/>
            <person name="Suda W."/>
        </authorList>
    </citation>
    <scope>NUCLEOTIDE SEQUENCE [LARGE SCALE GENOMIC DNA]</scope>
    <source>
        <strain evidence="1 2">GENT11</strain>
    </source>
</reference>
<name>A0ABM7V1Y8_9FLAO</name>
<keyword evidence="2" id="KW-1185">Reference proteome</keyword>
<evidence type="ECO:0000313" key="1">
    <source>
        <dbReference type="EMBL" id="BDB52695.1"/>
    </source>
</evidence>
<dbReference type="Proteomes" id="UP001319865">
    <property type="component" value="Chromosome"/>
</dbReference>
<evidence type="ECO:0000313" key="2">
    <source>
        <dbReference type="Proteomes" id="UP001319865"/>
    </source>
</evidence>
<sequence>MDLSKYRIAIFTRSMNYYLYKLSDNTITLPFKHYRLTYTTAQGYLYDILKYNIDYAINIDEDAFVIDNDALLELLVYCINNKVVNCGVRDGGILPIRNGNPLVTNPFFNIFDVKSIRKQFSLSNISMFLNHEIDYEQLLPNFLHFKYNLTNDYEPFYPFFLWLNSNFKVLYLNVDQHDDGFTTIVYNHLNQKIIYHSWYSRVYGIDQFHTERIKNLYKSCVNKEVKYSLKEELIVQLEKFCNKKLIPLILPIRRILKKIIAK</sequence>
<proteinExistence type="predicted"/>
<dbReference type="RefSeq" id="WP_229328597.1">
    <property type="nucleotide sequence ID" value="NZ_AP025183.1"/>
</dbReference>
<organism evidence="1 2">
    <name type="scientific">Flavobacterium ammonificans</name>
    <dbReference type="NCBI Taxonomy" id="1751056"/>
    <lineage>
        <taxon>Bacteria</taxon>
        <taxon>Pseudomonadati</taxon>
        <taxon>Bacteroidota</taxon>
        <taxon>Flavobacteriia</taxon>
        <taxon>Flavobacteriales</taxon>
        <taxon>Flavobacteriaceae</taxon>
        <taxon>Flavobacterium</taxon>
    </lineage>
</organism>
<reference evidence="1 2" key="2">
    <citation type="journal article" date="2022" name="Microorganisms">
        <title>Complete Genome Sequences of Two Flavobacterium ammonificans Strains and a Flavobacterium ammoniigenes Strain of Ammonifying Bacterioplankton Isolated from Surface River Water.</title>
        <authorList>
            <person name="Suda W."/>
            <person name="Ogata Y."/>
            <person name="Shindo C."/>
            <person name="Watanabe K."/>
        </authorList>
    </citation>
    <scope>NUCLEOTIDE SEQUENCE [LARGE SCALE GENOMIC DNA]</scope>
    <source>
        <strain evidence="1 2">GENT11</strain>
    </source>
</reference>
<gene>
    <name evidence="1" type="ORF">GENT11_10070</name>
</gene>
<dbReference type="EMBL" id="AP025183">
    <property type="protein sequence ID" value="BDB52695.1"/>
    <property type="molecule type" value="Genomic_DNA"/>
</dbReference>